<protein>
    <submittedName>
        <fullName evidence="1">Uncharacterized protein</fullName>
    </submittedName>
</protein>
<proteinExistence type="predicted"/>
<comment type="caution">
    <text evidence="1">The sequence shown here is derived from an EMBL/GenBank/DDBJ whole genome shotgun (WGS) entry which is preliminary data.</text>
</comment>
<dbReference type="Proteomes" id="UP001054945">
    <property type="component" value="Unassembled WGS sequence"/>
</dbReference>
<evidence type="ECO:0000313" key="1">
    <source>
        <dbReference type="EMBL" id="GIY23889.1"/>
    </source>
</evidence>
<dbReference type="AlphaFoldDB" id="A0AAV4RT63"/>
<evidence type="ECO:0000313" key="2">
    <source>
        <dbReference type="Proteomes" id="UP001054945"/>
    </source>
</evidence>
<reference evidence="1 2" key="1">
    <citation type="submission" date="2021-06" db="EMBL/GenBank/DDBJ databases">
        <title>Caerostris extrusa draft genome.</title>
        <authorList>
            <person name="Kono N."/>
            <person name="Arakawa K."/>
        </authorList>
    </citation>
    <scope>NUCLEOTIDE SEQUENCE [LARGE SCALE GENOMIC DNA]</scope>
</reference>
<accession>A0AAV4RT63</accession>
<gene>
    <name evidence="1" type="ORF">CEXT_294951</name>
</gene>
<sequence length="92" mass="10210">MVDNIGLKIAKSVIVKLIIILCKAKPGARFREGLVRESYNKILGKQGPELRLQIDDENELCIPPLSASSCTDGCIDRSKQTGTYSLKWIPNH</sequence>
<name>A0AAV4RT63_CAEEX</name>
<keyword evidence="2" id="KW-1185">Reference proteome</keyword>
<dbReference type="EMBL" id="BPLR01008329">
    <property type="protein sequence ID" value="GIY23889.1"/>
    <property type="molecule type" value="Genomic_DNA"/>
</dbReference>
<organism evidence="1 2">
    <name type="scientific">Caerostris extrusa</name>
    <name type="common">Bark spider</name>
    <name type="synonym">Caerostris bankana</name>
    <dbReference type="NCBI Taxonomy" id="172846"/>
    <lineage>
        <taxon>Eukaryota</taxon>
        <taxon>Metazoa</taxon>
        <taxon>Ecdysozoa</taxon>
        <taxon>Arthropoda</taxon>
        <taxon>Chelicerata</taxon>
        <taxon>Arachnida</taxon>
        <taxon>Araneae</taxon>
        <taxon>Araneomorphae</taxon>
        <taxon>Entelegynae</taxon>
        <taxon>Araneoidea</taxon>
        <taxon>Araneidae</taxon>
        <taxon>Caerostris</taxon>
    </lineage>
</organism>